<dbReference type="AlphaFoldDB" id="A0A6S8IU36"/>
<dbReference type="GO" id="GO:0046982">
    <property type="term" value="F:protein heterodimerization activity"/>
    <property type="evidence" value="ECO:0007669"/>
    <property type="project" value="InterPro"/>
</dbReference>
<feature type="compositionally biased region" description="Basic and acidic residues" evidence="7">
    <location>
        <begin position="392"/>
        <end position="408"/>
    </location>
</feature>
<dbReference type="SMART" id="SM00576">
    <property type="entry name" value="BTP"/>
    <property type="match status" value="1"/>
</dbReference>
<keyword evidence="4" id="KW-0805">Transcription regulation</keyword>
<dbReference type="EMBL" id="HBIP01012123">
    <property type="protein sequence ID" value="CAE0491772.1"/>
    <property type="molecule type" value="Transcribed_RNA"/>
</dbReference>
<dbReference type="SUPFAM" id="SSF47113">
    <property type="entry name" value="Histone-fold"/>
    <property type="match status" value="1"/>
</dbReference>
<dbReference type="CDD" id="cd08049">
    <property type="entry name" value="TAF8"/>
    <property type="match status" value="1"/>
</dbReference>
<dbReference type="PANTHER" id="PTHR46338">
    <property type="entry name" value="TRANSCRIPTION INITIATION FACTOR TFIID SUBUNIT 8"/>
    <property type="match status" value="1"/>
</dbReference>
<evidence type="ECO:0000313" key="11">
    <source>
        <dbReference type="EMBL" id="CAE0491772.1"/>
    </source>
</evidence>
<evidence type="ECO:0000313" key="13">
    <source>
        <dbReference type="EMBL" id="CAE0491774.1"/>
    </source>
</evidence>
<evidence type="ECO:0000313" key="14">
    <source>
        <dbReference type="EMBL" id="CAE0491775.1"/>
    </source>
</evidence>
<evidence type="ECO:0000256" key="7">
    <source>
        <dbReference type="SAM" id="MobiDB-lite"/>
    </source>
</evidence>
<evidence type="ECO:0000313" key="9">
    <source>
        <dbReference type="EMBL" id="CAE0491770.1"/>
    </source>
</evidence>
<reference evidence="9" key="1">
    <citation type="submission" date="2021-01" db="EMBL/GenBank/DDBJ databases">
        <authorList>
            <person name="Corre E."/>
            <person name="Pelletier E."/>
            <person name="Niang G."/>
            <person name="Scheremetjew M."/>
            <person name="Finn R."/>
            <person name="Kale V."/>
            <person name="Holt S."/>
            <person name="Cochrane G."/>
            <person name="Meng A."/>
            <person name="Brown T."/>
            <person name="Cohen L."/>
        </authorList>
    </citation>
    <scope>NUCLEOTIDE SEQUENCE</scope>
    <source>
        <strain evidence="9">CCMP1320</strain>
    </source>
</reference>
<proteinExistence type="inferred from homology"/>
<dbReference type="EMBL" id="HBIP01012121">
    <property type="protein sequence ID" value="CAE0491770.1"/>
    <property type="molecule type" value="Transcribed_RNA"/>
</dbReference>
<keyword evidence="6" id="KW-0539">Nucleus</keyword>
<feature type="region of interest" description="Disordered" evidence="7">
    <location>
        <begin position="139"/>
        <end position="164"/>
    </location>
</feature>
<dbReference type="GO" id="GO:0005669">
    <property type="term" value="C:transcription factor TFIID complex"/>
    <property type="evidence" value="ECO:0007669"/>
    <property type="project" value="InterPro"/>
</dbReference>
<dbReference type="InterPro" id="IPR006565">
    <property type="entry name" value="BTP"/>
</dbReference>
<dbReference type="Gene3D" id="1.10.20.10">
    <property type="entry name" value="Histone, subunit A"/>
    <property type="match status" value="1"/>
</dbReference>
<protein>
    <recommendedName>
        <fullName evidence="3">Transcription initiation factor TFIID subunit 8</fullName>
    </recommendedName>
</protein>
<evidence type="ECO:0000256" key="6">
    <source>
        <dbReference type="ARBA" id="ARBA00023242"/>
    </source>
</evidence>
<dbReference type="InterPro" id="IPR009072">
    <property type="entry name" value="Histone-fold"/>
</dbReference>
<dbReference type="InterPro" id="IPR019473">
    <property type="entry name" value="TFIID_su8_C"/>
</dbReference>
<organism evidence="9">
    <name type="scientific">Dunaliella tertiolecta</name>
    <name type="common">Green alga</name>
    <dbReference type="NCBI Taxonomy" id="3047"/>
    <lineage>
        <taxon>Eukaryota</taxon>
        <taxon>Viridiplantae</taxon>
        <taxon>Chlorophyta</taxon>
        <taxon>core chlorophytes</taxon>
        <taxon>Chlorophyceae</taxon>
        <taxon>CS clade</taxon>
        <taxon>Chlamydomonadales</taxon>
        <taxon>Dunaliellaceae</taxon>
        <taxon>Dunaliella</taxon>
    </lineage>
</organism>
<feature type="domain" description="Bromodomain associated" evidence="8">
    <location>
        <begin position="3"/>
        <end position="79"/>
    </location>
</feature>
<dbReference type="Pfam" id="PF07524">
    <property type="entry name" value="Bromo_TP"/>
    <property type="match status" value="1"/>
</dbReference>
<evidence type="ECO:0000313" key="10">
    <source>
        <dbReference type="EMBL" id="CAE0491771.1"/>
    </source>
</evidence>
<feature type="compositionally biased region" description="Low complexity" evidence="7">
    <location>
        <begin position="307"/>
        <end position="319"/>
    </location>
</feature>
<evidence type="ECO:0000256" key="1">
    <source>
        <dbReference type="ARBA" id="ARBA00004123"/>
    </source>
</evidence>
<sequence length="427" mass="43727">MADGFSREISRVVAGQLAEVAGYESVQDSAAEVLGELLIKYITELSASSHGYAELANRTAINVHDILLALDDLGTSVPELQNYLSSLTTDDNTFAHPLPQYPIQKPGRKLPTFQDKKETPPPHIPPFLPAFPDKHTYVQTPKFPGHEQDPAKQTQMVQQARRQAEKSLVKLHYSLTNPGQQGLQDGAPAGPPAAAAGAGVDGAAATTSAAPGVASQPAASAAGPSSPAAAAAAAAGTSSTNPFLAPPGTVVLPPGATQAQMPWVGLGGPQGAGGHLGGGGPRHAFVPDAALHAFKAVLPAEATGGAAAAQGAQDTGDVAAPEEDMETTGDNPVYQGGVQKEPLGSVHDYATRAYSAAQAASSGRVAGDAYEKAAAKAAEEAAAASGARASRHPKDPKYEYERRKHPAEEILDAGSLDVDRAMEGEDE</sequence>
<keyword evidence="5" id="KW-0804">Transcription</keyword>
<feature type="compositionally biased region" description="Basic and acidic residues" evidence="7">
    <location>
        <begin position="417"/>
        <end position="427"/>
    </location>
</feature>
<feature type="region of interest" description="Disordered" evidence="7">
    <location>
        <begin position="380"/>
        <end position="427"/>
    </location>
</feature>
<dbReference type="InterPro" id="IPR037818">
    <property type="entry name" value="TAF8"/>
</dbReference>
<dbReference type="EMBL" id="HBIP01012126">
    <property type="protein sequence ID" value="CAE0491774.1"/>
    <property type="molecule type" value="Transcribed_RNA"/>
</dbReference>
<feature type="region of interest" description="Disordered" evidence="7">
    <location>
        <begin position="307"/>
        <end position="337"/>
    </location>
</feature>
<accession>A0A6S8IU36</accession>
<gene>
    <name evidence="9" type="ORF">DTER00134_LOCUS6843</name>
    <name evidence="10" type="ORF">DTER00134_LOCUS6844</name>
    <name evidence="11" type="ORF">DTER00134_LOCUS6845</name>
    <name evidence="12" type="ORF">DTER00134_LOCUS6846</name>
    <name evidence="13" type="ORF">DTER00134_LOCUS6847</name>
    <name evidence="14" type="ORF">DTER00134_LOCUS6848</name>
</gene>
<feature type="compositionally biased region" description="Polar residues" evidence="7">
    <location>
        <begin position="151"/>
        <end position="161"/>
    </location>
</feature>
<feature type="compositionally biased region" description="Low complexity" evidence="7">
    <location>
        <begin position="185"/>
        <end position="198"/>
    </location>
</feature>
<evidence type="ECO:0000256" key="5">
    <source>
        <dbReference type="ARBA" id="ARBA00023163"/>
    </source>
</evidence>
<dbReference type="EMBL" id="HBIP01012124">
    <property type="protein sequence ID" value="CAE0491773.1"/>
    <property type="molecule type" value="Transcribed_RNA"/>
</dbReference>
<name>A0A6S8IU36_DUNTE</name>
<evidence type="ECO:0000256" key="2">
    <source>
        <dbReference type="ARBA" id="ARBA00008767"/>
    </source>
</evidence>
<evidence type="ECO:0000313" key="12">
    <source>
        <dbReference type="EMBL" id="CAE0491773.1"/>
    </source>
</evidence>
<feature type="region of interest" description="Disordered" evidence="7">
    <location>
        <begin position="176"/>
        <end position="198"/>
    </location>
</feature>
<comment type="similarity">
    <text evidence="2">Belongs to the TAF8 family.</text>
</comment>
<comment type="subcellular location">
    <subcellularLocation>
        <location evidence="1">Nucleus</location>
    </subcellularLocation>
</comment>
<evidence type="ECO:0000259" key="8">
    <source>
        <dbReference type="SMART" id="SM00576"/>
    </source>
</evidence>
<evidence type="ECO:0000256" key="3">
    <source>
        <dbReference type="ARBA" id="ARBA00017307"/>
    </source>
</evidence>
<dbReference type="EMBL" id="HBIP01012127">
    <property type="protein sequence ID" value="CAE0491775.1"/>
    <property type="molecule type" value="Transcribed_RNA"/>
</dbReference>
<dbReference type="PANTHER" id="PTHR46338:SF1">
    <property type="entry name" value="TRANSCRIPTION INITIATION FACTOR TFIID SUBUNIT 8"/>
    <property type="match status" value="1"/>
</dbReference>
<dbReference type="EMBL" id="HBIP01012122">
    <property type="protein sequence ID" value="CAE0491771.1"/>
    <property type="molecule type" value="Transcribed_RNA"/>
</dbReference>
<dbReference type="Pfam" id="PF10406">
    <property type="entry name" value="TAF8_C"/>
    <property type="match status" value="1"/>
</dbReference>
<evidence type="ECO:0000256" key="4">
    <source>
        <dbReference type="ARBA" id="ARBA00023015"/>
    </source>
</evidence>